<comment type="similarity">
    <text evidence="1">Belongs to the universal stress protein A family.</text>
</comment>
<reference evidence="3 4" key="1">
    <citation type="submission" date="2021-01" db="EMBL/GenBank/DDBJ databases">
        <title>Sequencing the genomes of 1000 actinobacteria strains.</title>
        <authorList>
            <person name="Klenk H.-P."/>
        </authorList>
    </citation>
    <scope>NUCLEOTIDE SEQUENCE [LARGE SCALE GENOMIC DNA]</scope>
    <source>
        <strain evidence="3 4">DSM 18239</strain>
    </source>
</reference>
<dbReference type="CDD" id="cd00293">
    <property type="entry name" value="USP-like"/>
    <property type="match status" value="1"/>
</dbReference>
<dbReference type="PANTHER" id="PTHR46268">
    <property type="entry name" value="STRESS RESPONSE PROTEIN NHAX"/>
    <property type="match status" value="1"/>
</dbReference>
<evidence type="ECO:0000313" key="4">
    <source>
        <dbReference type="Proteomes" id="UP000732378"/>
    </source>
</evidence>
<protein>
    <submittedName>
        <fullName evidence="3">Nucleotide-binding universal stress UspA family protein</fullName>
    </submittedName>
</protein>
<dbReference type="EMBL" id="JAFBBZ010000001">
    <property type="protein sequence ID" value="MBM7510165.1"/>
    <property type="molecule type" value="Genomic_DNA"/>
</dbReference>
<keyword evidence="4" id="KW-1185">Reference proteome</keyword>
<name>A0ABS2MG74_9ACTN</name>
<proteinExistence type="inferred from homology"/>
<dbReference type="PANTHER" id="PTHR46268:SF6">
    <property type="entry name" value="UNIVERSAL STRESS PROTEIN UP12"/>
    <property type="match status" value="1"/>
</dbReference>
<evidence type="ECO:0000259" key="2">
    <source>
        <dbReference type="Pfam" id="PF00582"/>
    </source>
</evidence>
<dbReference type="InterPro" id="IPR006016">
    <property type="entry name" value="UspA"/>
</dbReference>
<feature type="domain" description="UspA" evidence="2">
    <location>
        <begin position="3"/>
        <end position="131"/>
    </location>
</feature>
<gene>
    <name evidence="3" type="ORF">JOE61_003979</name>
</gene>
<dbReference type="Pfam" id="PF00582">
    <property type="entry name" value="Usp"/>
    <property type="match status" value="1"/>
</dbReference>
<dbReference type="InterPro" id="IPR014729">
    <property type="entry name" value="Rossmann-like_a/b/a_fold"/>
</dbReference>
<dbReference type="Proteomes" id="UP000732378">
    <property type="component" value="Unassembled WGS sequence"/>
</dbReference>
<organism evidence="3 4">
    <name type="scientific">Nocardioides salarius</name>
    <dbReference type="NCBI Taxonomy" id="374513"/>
    <lineage>
        <taxon>Bacteria</taxon>
        <taxon>Bacillati</taxon>
        <taxon>Actinomycetota</taxon>
        <taxon>Actinomycetes</taxon>
        <taxon>Propionibacteriales</taxon>
        <taxon>Nocardioidaceae</taxon>
        <taxon>Nocardioides</taxon>
    </lineage>
</organism>
<evidence type="ECO:0000256" key="1">
    <source>
        <dbReference type="ARBA" id="ARBA00008791"/>
    </source>
</evidence>
<evidence type="ECO:0000313" key="3">
    <source>
        <dbReference type="EMBL" id="MBM7510165.1"/>
    </source>
</evidence>
<dbReference type="PRINTS" id="PR01438">
    <property type="entry name" value="UNVRSLSTRESS"/>
</dbReference>
<sequence length="132" mass="14062">MGTVVVGYVNKPEGRAALARGIEESKLRGLRLVVVSSHRGGQEYDTQAAGKAQVELDEVRAELEGTGVDFELRQLVRGFEPAEDLIGLAADSDAELLVIGLRRRSPVGKLILGSNAQRILLDASCPVLAVKA</sequence>
<dbReference type="InterPro" id="IPR006015">
    <property type="entry name" value="Universal_stress_UspA"/>
</dbReference>
<dbReference type="SUPFAM" id="SSF52402">
    <property type="entry name" value="Adenine nucleotide alpha hydrolases-like"/>
    <property type="match status" value="1"/>
</dbReference>
<dbReference type="RefSeq" id="WP_193670301.1">
    <property type="nucleotide sequence ID" value="NZ_CAXICV010000170.1"/>
</dbReference>
<dbReference type="Gene3D" id="3.40.50.620">
    <property type="entry name" value="HUPs"/>
    <property type="match status" value="1"/>
</dbReference>
<accession>A0ABS2MG74</accession>
<comment type="caution">
    <text evidence="3">The sequence shown here is derived from an EMBL/GenBank/DDBJ whole genome shotgun (WGS) entry which is preliminary data.</text>
</comment>